<evidence type="ECO:0000313" key="10">
    <source>
        <dbReference type="EMBL" id="TXH92443.1"/>
    </source>
</evidence>
<dbReference type="GO" id="GO:0016787">
    <property type="term" value="F:hydrolase activity"/>
    <property type="evidence" value="ECO:0007669"/>
    <property type="project" value="UniProtKB-KW"/>
</dbReference>
<evidence type="ECO:0000256" key="7">
    <source>
        <dbReference type="ARBA" id="ARBA00038093"/>
    </source>
</evidence>
<dbReference type="Pfam" id="PF01850">
    <property type="entry name" value="PIN"/>
    <property type="match status" value="1"/>
</dbReference>
<dbReference type="SUPFAM" id="SSF88723">
    <property type="entry name" value="PIN domain-like"/>
    <property type="match status" value="1"/>
</dbReference>
<dbReference type="RefSeq" id="WP_004303911.1">
    <property type="nucleotide sequence ID" value="NZ_JAKLLK010000022.1"/>
</dbReference>
<keyword evidence="3 8" id="KW-0540">Nuclease</keyword>
<evidence type="ECO:0000256" key="5">
    <source>
        <dbReference type="ARBA" id="ARBA00022801"/>
    </source>
</evidence>
<dbReference type="EMBL" id="SSFD01000007">
    <property type="protein sequence ID" value="TXH92443.1"/>
    <property type="molecule type" value="Genomic_DNA"/>
</dbReference>
<keyword evidence="5 8" id="KW-0378">Hydrolase</keyword>
<keyword evidence="2 8" id="KW-1277">Toxin-antitoxin system</keyword>
<accession>A0A5C7T8U4</accession>
<dbReference type="InterPro" id="IPR002716">
    <property type="entry name" value="PIN_dom"/>
</dbReference>
<proteinExistence type="inferred from homology"/>
<dbReference type="AlphaFoldDB" id="A0A5C7T8U4"/>
<protein>
    <recommendedName>
        <fullName evidence="8">Ribonuclease VapC</fullName>
        <shortName evidence="8">RNase VapC</shortName>
        <ecNumber evidence="8">3.1.-.-</ecNumber>
    </recommendedName>
    <alternativeName>
        <fullName evidence="8">Toxin VapC</fullName>
    </alternativeName>
</protein>
<feature type="binding site" evidence="8">
    <location>
        <position position="100"/>
    </location>
    <ligand>
        <name>Mg(2+)</name>
        <dbReference type="ChEBI" id="CHEBI:18420"/>
    </ligand>
</feature>
<comment type="similarity">
    <text evidence="7 8">Belongs to the PINc/VapC protein family.</text>
</comment>
<comment type="caution">
    <text evidence="10">The sequence shown here is derived from an EMBL/GenBank/DDBJ whole genome shotgun (WGS) entry which is preliminary data.</text>
</comment>
<gene>
    <name evidence="8" type="primary">vapC</name>
    <name evidence="10" type="ORF">E6Q80_00365</name>
</gene>
<dbReference type="GO" id="GO:0004540">
    <property type="term" value="F:RNA nuclease activity"/>
    <property type="evidence" value="ECO:0007669"/>
    <property type="project" value="InterPro"/>
</dbReference>
<evidence type="ECO:0000313" key="11">
    <source>
        <dbReference type="Proteomes" id="UP000321192"/>
    </source>
</evidence>
<keyword evidence="8" id="KW-0800">Toxin</keyword>
<dbReference type="GO" id="GO:0090729">
    <property type="term" value="F:toxin activity"/>
    <property type="evidence" value="ECO:0007669"/>
    <property type="project" value="UniProtKB-KW"/>
</dbReference>
<keyword evidence="4 8" id="KW-0479">Metal-binding</keyword>
<evidence type="ECO:0000256" key="8">
    <source>
        <dbReference type="HAMAP-Rule" id="MF_00265"/>
    </source>
</evidence>
<keyword evidence="6 8" id="KW-0460">Magnesium</keyword>
<dbReference type="Proteomes" id="UP000321192">
    <property type="component" value="Unassembled WGS sequence"/>
</dbReference>
<dbReference type="CDD" id="cd18735">
    <property type="entry name" value="PIN_HiVapC1-like"/>
    <property type="match status" value="1"/>
</dbReference>
<reference evidence="10 11" key="1">
    <citation type="submission" date="2018-09" db="EMBL/GenBank/DDBJ databases">
        <title>Metagenome Assembled Genomes from an Advanced Water Purification Facility.</title>
        <authorList>
            <person name="Stamps B.W."/>
            <person name="Spear J.R."/>
        </authorList>
    </citation>
    <scope>NUCLEOTIDE SEQUENCE [LARGE SCALE GENOMIC DNA]</scope>
    <source>
        <strain evidence="10">Bin_27_1</strain>
    </source>
</reference>
<evidence type="ECO:0000256" key="1">
    <source>
        <dbReference type="ARBA" id="ARBA00001946"/>
    </source>
</evidence>
<dbReference type="PANTHER" id="PTHR33653">
    <property type="entry name" value="RIBONUCLEASE VAPC2"/>
    <property type="match status" value="1"/>
</dbReference>
<dbReference type="InterPro" id="IPR022907">
    <property type="entry name" value="VapC_family"/>
</dbReference>
<evidence type="ECO:0000256" key="3">
    <source>
        <dbReference type="ARBA" id="ARBA00022722"/>
    </source>
</evidence>
<dbReference type="InterPro" id="IPR050556">
    <property type="entry name" value="Type_II_TA_system_RNase"/>
</dbReference>
<dbReference type="PANTHER" id="PTHR33653:SF1">
    <property type="entry name" value="RIBONUCLEASE VAPC2"/>
    <property type="match status" value="1"/>
</dbReference>
<dbReference type="GO" id="GO:0000287">
    <property type="term" value="F:magnesium ion binding"/>
    <property type="evidence" value="ECO:0007669"/>
    <property type="project" value="UniProtKB-UniRule"/>
</dbReference>
<comment type="function">
    <text evidence="8">Toxic component of a toxin-antitoxin (TA) system. An RNase.</text>
</comment>
<dbReference type="Gene3D" id="3.40.50.1010">
    <property type="entry name" value="5'-nuclease"/>
    <property type="match status" value="1"/>
</dbReference>
<organism evidence="10 11">
    <name type="scientific">Thauera aminoaromatica</name>
    <dbReference type="NCBI Taxonomy" id="164330"/>
    <lineage>
        <taxon>Bacteria</taxon>
        <taxon>Pseudomonadati</taxon>
        <taxon>Pseudomonadota</taxon>
        <taxon>Betaproteobacteria</taxon>
        <taxon>Rhodocyclales</taxon>
        <taxon>Zoogloeaceae</taxon>
        <taxon>Thauera</taxon>
    </lineage>
</organism>
<dbReference type="InterPro" id="IPR029060">
    <property type="entry name" value="PIN-like_dom_sf"/>
</dbReference>
<dbReference type="SMART" id="SM00670">
    <property type="entry name" value="PINc"/>
    <property type="match status" value="1"/>
</dbReference>
<evidence type="ECO:0000259" key="9">
    <source>
        <dbReference type="SMART" id="SM00670"/>
    </source>
</evidence>
<feature type="domain" description="PIN" evidence="9">
    <location>
        <begin position="1"/>
        <end position="123"/>
    </location>
</feature>
<evidence type="ECO:0000256" key="2">
    <source>
        <dbReference type="ARBA" id="ARBA00022649"/>
    </source>
</evidence>
<dbReference type="EC" id="3.1.-.-" evidence="8"/>
<feature type="binding site" evidence="8">
    <location>
        <position position="6"/>
    </location>
    <ligand>
        <name>Mg(2+)</name>
        <dbReference type="ChEBI" id="CHEBI:18420"/>
    </ligand>
</feature>
<comment type="cofactor">
    <cofactor evidence="1 8">
        <name>Mg(2+)</name>
        <dbReference type="ChEBI" id="CHEBI:18420"/>
    </cofactor>
</comment>
<evidence type="ECO:0000256" key="6">
    <source>
        <dbReference type="ARBA" id="ARBA00022842"/>
    </source>
</evidence>
<evidence type="ECO:0000256" key="4">
    <source>
        <dbReference type="ARBA" id="ARBA00022723"/>
    </source>
</evidence>
<dbReference type="HAMAP" id="MF_00265">
    <property type="entry name" value="VapC_Nob1"/>
    <property type="match status" value="1"/>
</dbReference>
<sequence length="139" mass="15748">MIYLLDTNILIYLIKNQPPSIAQRIDALPDSDTLCMSFVTWAELLKGAERSTRKTEVLRRLNSLARQIPVRYPADPAICRHYAEQATRLKEAGTPIGANDLWIACHALAEDATVVTHNTREFRRIAGLRVEDWVSSDED</sequence>
<name>A0A5C7T8U4_THASP</name>